<gene>
    <name evidence="1" type="ORF">D5086_001299</name>
</gene>
<keyword evidence="2" id="KW-1185">Reference proteome</keyword>
<name>A0ACC4CZ02_POPAL</name>
<evidence type="ECO:0000313" key="2">
    <source>
        <dbReference type="Proteomes" id="UP000309997"/>
    </source>
</evidence>
<accession>A0ACC4CZ02</accession>
<organism evidence="1 2">
    <name type="scientific">Populus alba</name>
    <name type="common">White poplar</name>
    <dbReference type="NCBI Taxonomy" id="43335"/>
    <lineage>
        <taxon>Eukaryota</taxon>
        <taxon>Viridiplantae</taxon>
        <taxon>Streptophyta</taxon>
        <taxon>Embryophyta</taxon>
        <taxon>Tracheophyta</taxon>
        <taxon>Spermatophyta</taxon>
        <taxon>Magnoliopsida</taxon>
        <taxon>eudicotyledons</taxon>
        <taxon>Gunneridae</taxon>
        <taxon>Pentapetalae</taxon>
        <taxon>rosids</taxon>
        <taxon>fabids</taxon>
        <taxon>Malpighiales</taxon>
        <taxon>Salicaceae</taxon>
        <taxon>Saliceae</taxon>
        <taxon>Populus</taxon>
    </lineage>
</organism>
<comment type="caution">
    <text evidence="1">The sequence shown here is derived from an EMBL/GenBank/DDBJ whole genome shotgun (WGS) entry which is preliminary data.</text>
</comment>
<evidence type="ECO:0000313" key="1">
    <source>
        <dbReference type="EMBL" id="KAL3610279.1"/>
    </source>
</evidence>
<sequence length="938" mass="106198">MAVKTSEKQDPSPAFLETVDEIMRLYKSLPSRPSIEEVEAAISVIKTVNNEEQARLDDIAELECPQDVPQELFSVLQQARKTVELFQSHEQRKEALYLVEADKMFENFDGLIQRVSLLVSGDNQKEKLISISESVEKTEKESVVSDESLIKKREDGESDKDGFKDLVKSSSTKAAFFSVNSEKLSLMKVAAVIEKSANNGAVVLDLRGKLMDQIEWLPLSLGKLLFITELDLSENRIMALPSTISGLKALTKLDVHSNQVINLPGSFGELINLTDLDLRANRLRSLPASFVKLTKLENLDLSSNQFTQLPETVGSLTSLKILNVDTNELEEVPYTIGSCTSLVELRLDFNELRALPEAIGKLDCLEILALHYNRIRGLPTTMGHLSNLRELDVSFNELESIPENLCFAENLKKLNVANNFADLRSLPRNIGNLELLEELDISDDQIRVLPDSFRLLSKLRVFRAYETPLEIPPRQVAVLGAQAVVQFMADLVNKRDANTQLSKKKKKKGIGHRVEALAKKGMDRIKKVYVWDMDETLILLKSLLNGTYAQAFNGLKDVQKGIEIGKMWEKHILQICDDLFFYEQVENYNKPFLDAMSQYDDGLDLSNYDFNQDGFSPPSDDVNKKKLAYRHRAIANKYKQGLHNILDQEMINLWEELYNLTDEYTDRWLSSARAFLEQCSGWKEDPTRCLASTDGIINHADAKFEPINVLVTSGSLIPSLCNVLKVGKLDEPCNLDVIELAIPVVLYEHKTFLIWNFHYFVFEVSSIDFQLRAEFEAQLIIDKPVEVVIQLDGVNTHCYNFSKTLNENLGQVILGLVGKIRMGSDALSFFLHDMFFCYDSRPETKCSVVSVYSSWEVGKPQCFQWIKERFNGPNVHFCVIGDGWEECEGAQAMQWPFVKIGMHPGGDHRFPGLTLRTLGYYFAVVYGDPDAENNEDES</sequence>
<reference evidence="1 2" key="1">
    <citation type="journal article" date="2024" name="Plant Biotechnol. J.">
        <title>Genome and CRISPR/Cas9 system of a widespread forest tree (Populus alba) in the world.</title>
        <authorList>
            <person name="Liu Y.J."/>
            <person name="Jiang P.F."/>
            <person name="Han X.M."/>
            <person name="Li X.Y."/>
            <person name="Wang H.M."/>
            <person name="Wang Y.J."/>
            <person name="Wang X.X."/>
            <person name="Zeng Q.Y."/>
        </authorList>
    </citation>
    <scope>NUCLEOTIDE SEQUENCE [LARGE SCALE GENOMIC DNA]</scope>
    <source>
        <strain evidence="2">cv. PAL-ZL1</strain>
    </source>
</reference>
<dbReference type="EMBL" id="RCHU02000001">
    <property type="protein sequence ID" value="KAL3610279.1"/>
    <property type="molecule type" value="Genomic_DNA"/>
</dbReference>
<proteinExistence type="predicted"/>
<dbReference type="Proteomes" id="UP000309997">
    <property type="component" value="Unassembled WGS sequence"/>
</dbReference>
<protein>
    <submittedName>
        <fullName evidence="1">Uncharacterized protein</fullName>
    </submittedName>
</protein>